<name>A0A0D6EJE5_SPOSA</name>
<gene>
    <name evidence="3" type="primary">SPOSA6832_01695</name>
</gene>
<feature type="transmembrane region" description="Helical" evidence="2">
    <location>
        <begin position="275"/>
        <end position="294"/>
    </location>
</feature>
<feature type="compositionally biased region" description="Polar residues" evidence="1">
    <location>
        <begin position="57"/>
        <end position="71"/>
    </location>
</feature>
<reference evidence="4" key="1">
    <citation type="submission" date="2015-02" db="EMBL/GenBank/DDBJ databases">
        <authorList>
            <person name="Gon?alves P."/>
        </authorList>
    </citation>
    <scope>NUCLEOTIDE SEQUENCE [LARGE SCALE GENOMIC DNA]</scope>
</reference>
<feature type="compositionally biased region" description="Low complexity" evidence="1">
    <location>
        <begin position="403"/>
        <end position="412"/>
    </location>
</feature>
<feature type="transmembrane region" description="Helical" evidence="2">
    <location>
        <begin position="242"/>
        <end position="263"/>
    </location>
</feature>
<keyword evidence="2" id="KW-0812">Transmembrane</keyword>
<sequence>MASFFNRPSYVASWANQRIYPLQEPSFAPPVDSAAIATPSSPPTSSRSLRRTLTSPGSPTATSPVPLSSHTPLSSPRPEAPPPLYFPGPARRASTFDASLPPGHIPSINFASTRQTAIEWAHHPIPLAQECKNWRKWSRVAEIWPALKSDKEVLWDGWPVKFAGRPRPQDARDEEEGGGGRAGSRLSRNLSRRSVATTAADSGVALTPRATLEPQHPLEGLFKARIAELNELVAARLELTRVWMALIEVMLYVWFIALIVALATSKGQQTGYLKGVEVALVLVILLIGLGINAVRMRRWTLSEELRKRTRDWSPLPMLSSTNAGLMRNYLDGDATAPNVASQAPKDRPVLRWRLRETEGSWWLAYRPIIRCELVTPASEYNPLAYLPVVADDLELEEADETDATAARGGSARATDEDAALELPPGYSEA</sequence>
<evidence type="ECO:0000256" key="1">
    <source>
        <dbReference type="SAM" id="MobiDB-lite"/>
    </source>
</evidence>
<keyword evidence="2" id="KW-1133">Transmembrane helix</keyword>
<accession>A0A0D6EJE5</accession>
<evidence type="ECO:0000313" key="3">
    <source>
        <dbReference type="EMBL" id="CEQ40104.1"/>
    </source>
</evidence>
<keyword evidence="2" id="KW-0472">Membrane</keyword>
<feature type="region of interest" description="Disordered" evidence="1">
    <location>
        <begin position="25"/>
        <end position="99"/>
    </location>
</feature>
<dbReference type="AlphaFoldDB" id="A0A0D6EJE5"/>
<evidence type="ECO:0000313" key="4">
    <source>
        <dbReference type="Proteomes" id="UP000243876"/>
    </source>
</evidence>
<organism evidence="3 4">
    <name type="scientific">Sporidiobolus salmonicolor</name>
    <name type="common">Yeast-like fungus</name>
    <name type="synonym">Sporobolomyces salmonicolor</name>
    <dbReference type="NCBI Taxonomy" id="5005"/>
    <lineage>
        <taxon>Eukaryota</taxon>
        <taxon>Fungi</taxon>
        <taxon>Dikarya</taxon>
        <taxon>Basidiomycota</taxon>
        <taxon>Pucciniomycotina</taxon>
        <taxon>Microbotryomycetes</taxon>
        <taxon>Sporidiobolales</taxon>
        <taxon>Sporidiobolaceae</taxon>
        <taxon>Sporobolomyces</taxon>
    </lineage>
</organism>
<evidence type="ECO:0000256" key="2">
    <source>
        <dbReference type="SAM" id="Phobius"/>
    </source>
</evidence>
<protein>
    <submittedName>
        <fullName evidence="3">SPOSA6832_01695-mRNA-1:cds</fullName>
    </submittedName>
</protein>
<feature type="region of interest" description="Disordered" evidence="1">
    <location>
        <begin position="164"/>
        <end position="194"/>
    </location>
</feature>
<feature type="compositionally biased region" description="Low complexity" evidence="1">
    <location>
        <begin position="183"/>
        <end position="194"/>
    </location>
</feature>
<feature type="compositionally biased region" description="Low complexity" evidence="1">
    <location>
        <begin position="43"/>
        <end position="56"/>
    </location>
</feature>
<feature type="region of interest" description="Disordered" evidence="1">
    <location>
        <begin position="396"/>
        <end position="429"/>
    </location>
</feature>
<dbReference type="EMBL" id="CENE01000005">
    <property type="protein sequence ID" value="CEQ40104.1"/>
    <property type="molecule type" value="Genomic_DNA"/>
</dbReference>
<proteinExistence type="predicted"/>
<dbReference type="Proteomes" id="UP000243876">
    <property type="component" value="Unassembled WGS sequence"/>
</dbReference>
<dbReference type="OrthoDB" id="2538059at2759"/>
<keyword evidence="4" id="KW-1185">Reference proteome</keyword>